<evidence type="ECO:0000256" key="1">
    <source>
        <dbReference type="SAM" id="MobiDB-lite"/>
    </source>
</evidence>
<name>A0A0D2GMQ1_9EURO</name>
<dbReference type="HOGENOM" id="CLU_003121_1_0_1"/>
<evidence type="ECO:0000313" key="3">
    <source>
        <dbReference type="Proteomes" id="UP000053617"/>
    </source>
</evidence>
<keyword evidence="3" id="KW-1185">Reference proteome</keyword>
<dbReference type="STRING" id="1442369.A0A0D2GMQ1"/>
<dbReference type="PANTHER" id="PTHR37535">
    <property type="entry name" value="FLUG DOMAIN PROTEIN"/>
    <property type="match status" value="1"/>
</dbReference>
<sequence length="1048" mass="119917">MGRTKPTENELWAQAQANGYQRGAHTEVDEVRNGEKYVDKTKIDHDRTLDRYILWQLKSMREDYERKGLPPPDEDAARSQYLGKKVPAPDLVTVKDFLRFYIATSRPRLDKDSEKPRPTADAICTVGEWFFAGFTRVTGTETNAEDRSEVYYWVRRTLVREGIVVNKHRPKHNFTIRDLTRVLLALWTYDDLIYIHERYRVQTTFLIHAFCFTGARIGAFFTDGLRYKDVELILQRDPGKKNGRDWRLVYIVHQRWVKNNRDPENITFGAAAKEHERLFYNDAGFLLAMAIADNALVGIDSLEDVRQQVIPAGKDEKPLRFKDSVLGLPILRKCTKGGRVTADPMPMNAFTAIFKSTLINSGYLWGLSIHAIRRQLGKGADRRNTAVERSQHLTQADPRVFGQSYVANCSSVDGQAAFRDEESDQRHIEYFQSLEKFHEDGLPDKLPAHLEEELKQDPRLRELETEVQILTGPQGSNQAFSAAKRELTKYQRTLKRDALRQYQESWVRERRDWYVLTRGNVVPQDNSKMELAQTIYKLFPERGRLAQAMASLYPLTTDKMWDALRDVQSLCLQDSDVLYLPGLRPVDGACPVKYCHRRMDSLPKAQRNQHIQTCVRQEMATRLGRLLSDIHYCYQCFDWVVGEKWEPHCQAHLDALTTKRCGTVTYCHTLVRPAYCPICIGKISLPASKRLKAWSRDHKLWIHISDDHLTSCQWPFTFSYPLCDTTHEDRASFQFYLMDTHKLSRSLPAKVINSSRQHSLEKEKIPLDEGVDEPGPWRKRKSPSSSSALKWTPPQSLDSTAATSEGRLPDRPPKRKRQKRQTPPPSTICPEVVVINDDVSDDNTAPITVDSVMLSPLSLSSIEDNNKYTDLEHDPFPRHYATPVETIHLLEPADCDGDSNLDTLFDQYLRSPSLSPPPLPPPSPPRLSDDDATSELSGATLIHAERDQSHSGAEIDTETLKSPVPEDVSKKEGARDEEDTCQIQNGPRIRLRVPRPQITLRLKVQGTCQAGKKKNIGAKGRREKKVNKRKEKKGPKSGKNKKGKRHSR</sequence>
<dbReference type="EMBL" id="KN847485">
    <property type="protein sequence ID" value="KIW99637.1"/>
    <property type="molecule type" value="Genomic_DNA"/>
</dbReference>
<organism evidence="2 3">
    <name type="scientific">Rhinocladiella mackenziei CBS 650.93</name>
    <dbReference type="NCBI Taxonomy" id="1442369"/>
    <lineage>
        <taxon>Eukaryota</taxon>
        <taxon>Fungi</taxon>
        <taxon>Dikarya</taxon>
        <taxon>Ascomycota</taxon>
        <taxon>Pezizomycotina</taxon>
        <taxon>Eurotiomycetes</taxon>
        <taxon>Chaetothyriomycetidae</taxon>
        <taxon>Chaetothyriales</taxon>
        <taxon>Herpotrichiellaceae</taxon>
        <taxon>Rhinocladiella</taxon>
    </lineage>
</organism>
<dbReference type="PANTHER" id="PTHR37535:SF3">
    <property type="entry name" value="FLUG DOMAIN-CONTAINING PROTEIN"/>
    <property type="match status" value="1"/>
</dbReference>
<dbReference type="Proteomes" id="UP000053617">
    <property type="component" value="Unassembled WGS sequence"/>
</dbReference>
<dbReference type="GeneID" id="25299121"/>
<dbReference type="InterPro" id="IPR021842">
    <property type="entry name" value="DUF3435"/>
</dbReference>
<dbReference type="OrthoDB" id="4158412at2759"/>
<accession>A0A0D2GMQ1</accession>
<dbReference type="RefSeq" id="XP_013266774.1">
    <property type="nucleotide sequence ID" value="XM_013411320.1"/>
</dbReference>
<feature type="compositionally biased region" description="Polar residues" evidence="1">
    <location>
        <begin position="793"/>
        <end position="803"/>
    </location>
</feature>
<feature type="compositionally biased region" description="Basic residues" evidence="1">
    <location>
        <begin position="1011"/>
        <end position="1048"/>
    </location>
</feature>
<dbReference type="AlphaFoldDB" id="A0A0D2GMQ1"/>
<dbReference type="VEuPathDB" id="FungiDB:Z518_11050"/>
<protein>
    <recommendedName>
        <fullName evidence="4">C2H2-type domain-containing protein</fullName>
    </recommendedName>
</protein>
<evidence type="ECO:0008006" key="4">
    <source>
        <dbReference type="Google" id="ProtNLM"/>
    </source>
</evidence>
<gene>
    <name evidence="2" type="ORF">Z518_11050</name>
</gene>
<evidence type="ECO:0000313" key="2">
    <source>
        <dbReference type="EMBL" id="KIW99637.1"/>
    </source>
</evidence>
<feature type="region of interest" description="Disordered" evidence="1">
    <location>
        <begin position="908"/>
        <end position="1048"/>
    </location>
</feature>
<feature type="compositionally biased region" description="Basic and acidic residues" evidence="1">
    <location>
        <begin position="758"/>
        <end position="767"/>
    </location>
</feature>
<dbReference type="Pfam" id="PF11917">
    <property type="entry name" value="DUF3435"/>
    <property type="match status" value="1"/>
</dbReference>
<feature type="compositionally biased region" description="Pro residues" evidence="1">
    <location>
        <begin position="914"/>
        <end position="925"/>
    </location>
</feature>
<proteinExistence type="predicted"/>
<feature type="region of interest" description="Disordered" evidence="1">
    <location>
        <begin position="754"/>
        <end position="830"/>
    </location>
</feature>
<reference evidence="2 3" key="1">
    <citation type="submission" date="2015-01" db="EMBL/GenBank/DDBJ databases">
        <title>The Genome Sequence of Rhinocladiella mackenzie CBS 650.93.</title>
        <authorList>
            <consortium name="The Broad Institute Genomics Platform"/>
            <person name="Cuomo C."/>
            <person name="de Hoog S."/>
            <person name="Gorbushina A."/>
            <person name="Stielow B."/>
            <person name="Teixiera M."/>
            <person name="Abouelleil A."/>
            <person name="Chapman S.B."/>
            <person name="Priest M."/>
            <person name="Young S.K."/>
            <person name="Wortman J."/>
            <person name="Nusbaum C."/>
            <person name="Birren B."/>
        </authorList>
    </citation>
    <scope>NUCLEOTIDE SEQUENCE [LARGE SCALE GENOMIC DNA]</scope>
    <source>
        <strain evidence="2 3">CBS 650.93</strain>
    </source>
</reference>